<evidence type="ECO:0000256" key="3">
    <source>
        <dbReference type="SAM" id="MobiDB-lite"/>
    </source>
</evidence>
<dbReference type="Proteomes" id="UP000252118">
    <property type="component" value="Unassembled WGS sequence"/>
</dbReference>
<dbReference type="NCBIfam" id="NF005214">
    <property type="entry name" value="PRK06701.1"/>
    <property type="match status" value="1"/>
</dbReference>
<dbReference type="RefSeq" id="WP_113969928.1">
    <property type="nucleotide sequence ID" value="NZ_QNRJ01000008.1"/>
</dbReference>
<dbReference type="PANTHER" id="PTHR48107:SF16">
    <property type="entry name" value="NADPH-DEPENDENT ALDEHYDE REDUCTASE 1, CHLOROPLASTIC"/>
    <property type="match status" value="1"/>
</dbReference>
<dbReference type="GO" id="GO:0016614">
    <property type="term" value="F:oxidoreductase activity, acting on CH-OH group of donors"/>
    <property type="evidence" value="ECO:0007669"/>
    <property type="project" value="UniProtKB-ARBA"/>
</dbReference>
<feature type="region of interest" description="Disordered" evidence="3">
    <location>
        <begin position="1"/>
        <end position="40"/>
    </location>
</feature>
<sequence>MSSQQQNQKQTFPPQHQDHQPGTVDEMNPQPIHTDHNYKGSRKLDGKVALITGGDSGIGRSVAWYYAREGAHVAISYLDEHEDANKTKELVEAEGGRCILLSGDIRSSTFCKDIVNKTISEFGKLDILVNNAAEQHPQAGLADISDEQLERTFKTNVFSMFYLTRAALPHLNKGASIINTASITAYKGNKDLIDYSSTKGAIVSFTRSLAENIAPDGIRVNGVAPGPIWTPLIPSTFSSQKVSQFGANTPLGRAGQPYELGPAYVYLASEDSSYVSGQMIHINGGTVING</sequence>
<evidence type="ECO:0000313" key="5">
    <source>
        <dbReference type="Proteomes" id="UP000252118"/>
    </source>
</evidence>
<keyword evidence="2" id="KW-0560">Oxidoreductase</keyword>
<proteinExistence type="inferred from homology"/>
<dbReference type="PANTHER" id="PTHR48107">
    <property type="entry name" value="NADPH-DEPENDENT ALDEHYDE REDUCTASE-LIKE PROTEIN, CHLOROPLASTIC-RELATED"/>
    <property type="match status" value="1"/>
</dbReference>
<feature type="compositionally biased region" description="Low complexity" evidence="3">
    <location>
        <begin position="1"/>
        <end position="15"/>
    </location>
</feature>
<dbReference type="FunFam" id="3.40.50.720:FF:000084">
    <property type="entry name" value="Short-chain dehydrogenase reductase"/>
    <property type="match status" value="1"/>
</dbReference>
<dbReference type="GO" id="GO:0008206">
    <property type="term" value="P:bile acid metabolic process"/>
    <property type="evidence" value="ECO:0007669"/>
    <property type="project" value="UniProtKB-ARBA"/>
</dbReference>
<dbReference type="PRINTS" id="PR00081">
    <property type="entry name" value="GDHRDH"/>
</dbReference>
<dbReference type="EMBL" id="QNRJ01000008">
    <property type="protein sequence ID" value="RBP03637.1"/>
    <property type="molecule type" value="Genomic_DNA"/>
</dbReference>
<name>A0A366EMI7_9BACI</name>
<evidence type="ECO:0000256" key="2">
    <source>
        <dbReference type="ARBA" id="ARBA00023002"/>
    </source>
</evidence>
<dbReference type="Gene3D" id="3.40.50.720">
    <property type="entry name" value="NAD(P)-binding Rossmann-like Domain"/>
    <property type="match status" value="1"/>
</dbReference>
<protein>
    <submittedName>
        <fullName evidence="4">NAD(P)-dependent dehydrogenase (Short-subunit alcohol dehydrogenase family)</fullName>
    </submittedName>
</protein>
<accession>A0A366EMI7</accession>
<dbReference type="Pfam" id="PF13561">
    <property type="entry name" value="adh_short_C2"/>
    <property type="match status" value="1"/>
</dbReference>
<dbReference type="InterPro" id="IPR036291">
    <property type="entry name" value="NAD(P)-bd_dom_sf"/>
</dbReference>
<reference evidence="4 5" key="1">
    <citation type="submission" date="2018-06" db="EMBL/GenBank/DDBJ databases">
        <title>Freshwater and sediment microbial communities from various areas in North America, analyzing microbe dynamics in response to fracking.</title>
        <authorList>
            <person name="Lamendella R."/>
        </authorList>
    </citation>
    <scope>NUCLEOTIDE SEQUENCE [LARGE SCALE GENOMIC DNA]</scope>
    <source>
        <strain evidence="4 5">97B</strain>
    </source>
</reference>
<comment type="caution">
    <text evidence="4">The sequence shown here is derived from an EMBL/GenBank/DDBJ whole genome shotgun (WGS) entry which is preliminary data.</text>
</comment>
<evidence type="ECO:0000256" key="1">
    <source>
        <dbReference type="ARBA" id="ARBA00006484"/>
    </source>
</evidence>
<evidence type="ECO:0000313" key="4">
    <source>
        <dbReference type="EMBL" id="RBP03637.1"/>
    </source>
</evidence>
<dbReference type="InterPro" id="IPR002347">
    <property type="entry name" value="SDR_fam"/>
</dbReference>
<organism evidence="4 5">
    <name type="scientific">Rossellomorea aquimaris</name>
    <dbReference type="NCBI Taxonomy" id="189382"/>
    <lineage>
        <taxon>Bacteria</taxon>
        <taxon>Bacillati</taxon>
        <taxon>Bacillota</taxon>
        <taxon>Bacilli</taxon>
        <taxon>Bacillales</taxon>
        <taxon>Bacillaceae</taxon>
        <taxon>Rossellomorea</taxon>
    </lineage>
</organism>
<dbReference type="SUPFAM" id="SSF51735">
    <property type="entry name" value="NAD(P)-binding Rossmann-fold domains"/>
    <property type="match status" value="1"/>
</dbReference>
<dbReference type="PRINTS" id="PR00080">
    <property type="entry name" value="SDRFAMILY"/>
</dbReference>
<dbReference type="NCBIfam" id="NF005559">
    <property type="entry name" value="PRK07231.1"/>
    <property type="match status" value="1"/>
</dbReference>
<dbReference type="SMR" id="A0A366EMI7"/>
<dbReference type="AlphaFoldDB" id="A0A366EMI7"/>
<dbReference type="OrthoDB" id="9803333at2"/>
<dbReference type="InterPro" id="IPR020904">
    <property type="entry name" value="Sc_DH/Rdtase_CS"/>
</dbReference>
<gene>
    <name evidence="4" type="ORF">DET59_10857</name>
</gene>
<dbReference type="PROSITE" id="PS00061">
    <property type="entry name" value="ADH_SHORT"/>
    <property type="match status" value="1"/>
</dbReference>
<comment type="similarity">
    <text evidence="1">Belongs to the short-chain dehydrogenases/reductases (SDR) family.</text>
</comment>
<dbReference type="CDD" id="cd05355">
    <property type="entry name" value="SDR_c1"/>
    <property type="match status" value="1"/>
</dbReference>